<name>A0A8H7QVL6_9FUNG</name>
<protein>
    <recommendedName>
        <fullName evidence="4">CS domain-containing protein</fullName>
    </recommendedName>
</protein>
<dbReference type="OrthoDB" id="2233034at2759"/>
<reference evidence="2" key="1">
    <citation type="submission" date="2020-12" db="EMBL/GenBank/DDBJ databases">
        <title>Metabolic potential, ecology and presence of endohyphal bacteria is reflected in genomic diversity of Mucoromycotina.</title>
        <authorList>
            <person name="Muszewska A."/>
            <person name="Okrasinska A."/>
            <person name="Steczkiewicz K."/>
            <person name="Drgas O."/>
            <person name="Orlowska M."/>
            <person name="Perlinska-Lenart U."/>
            <person name="Aleksandrzak-Piekarczyk T."/>
            <person name="Szatraj K."/>
            <person name="Zielenkiewicz U."/>
            <person name="Pilsyk S."/>
            <person name="Malc E."/>
            <person name="Mieczkowski P."/>
            <person name="Kruszewska J.S."/>
            <person name="Biernat P."/>
            <person name="Pawlowska J."/>
        </authorList>
    </citation>
    <scope>NUCLEOTIDE SEQUENCE</scope>
    <source>
        <strain evidence="2">CBS 226.32</strain>
    </source>
</reference>
<feature type="region of interest" description="Disordered" evidence="1">
    <location>
        <begin position="1"/>
        <end position="22"/>
    </location>
</feature>
<accession>A0A8H7QVL6</accession>
<evidence type="ECO:0000313" key="3">
    <source>
        <dbReference type="Proteomes" id="UP000650833"/>
    </source>
</evidence>
<gene>
    <name evidence="2" type="ORF">INT46_002445</name>
</gene>
<proteinExistence type="predicted"/>
<dbReference type="SUPFAM" id="SSF49764">
    <property type="entry name" value="HSP20-like chaperones"/>
    <property type="match status" value="1"/>
</dbReference>
<dbReference type="Gene3D" id="2.60.40.790">
    <property type="match status" value="1"/>
</dbReference>
<organism evidence="2 3">
    <name type="scientific">Mucor plumbeus</name>
    <dbReference type="NCBI Taxonomy" id="97098"/>
    <lineage>
        <taxon>Eukaryota</taxon>
        <taxon>Fungi</taxon>
        <taxon>Fungi incertae sedis</taxon>
        <taxon>Mucoromycota</taxon>
        <taxon>Mucoromycotina</taxon>
        <taxon>Mucoromycetes</taxon>
        <taxon>Mucorales</taxon>
        <taxon>Mucorineae</taxon>
        <taxon>Mucoraceae</taxon>
        <taxon>Mucor</taxon>
    </lineage>
</organism>
<sequence>MLVDSSPTNSSSSTSSNYSISSCSNDIPSTIIWKQTMNSITLQININHVRIILTERYLKLSSRSKTVTLPLYGSIYLQQCDVEQMDDINNTCENTNSSFQRNVVELTLEKECFDIWPHLLMQQTDQEVEFRLLEANFLVHIFYQQSEPSSSSSLDPDNYDTLDFETVINGQGEKTGLE</sequence>
<dbReference type="Proteomes" id="UP000650833">
    <property type="component" value="Unassembled WGS sequence"/>
</dbReference>
<evidence type="ECO:0008006" key="4">
    <source>
        <dbReference type="Google" id="ProtNLM"/>
    </source>
</evidence>
<comment type="caution">
    <text evidence="2">The sequence shown here is derived from an EMBL/GenBank/DDBJ whole genome shotgun (WGS) entry which is preliminary data.</text>
</comment>
<evidence type="ECO:0000256" key="1">
    <source>
        <dbReference type="SAM" id="MobiDB-lite"/>
    </source>
</evidence>
<evidence type="ECO:0000313" key="2">
    <source>
        <dbReference type="EMBL" id="KAG2199604.1"/>
    </source>
</evidence>
<dbReference type="InterPro" id="IPR008978">
    <property type="entry name" value="HSP20-like_chaperone"/>
</dbReference>
<keyword evidence="3" id="KW-1185">Reference proteome</keyword>
<dbReference type="EMBL" id="JAEPRC010000346">
    <property type="protein sequence ID" value="KAG2199604.1"/>
    <property type="molecule type" value="Genomic_DNA"/>
</dbReference>
<dbReference type="AlphaFoldDB" id="A0A8H7QVL6"/>